<evidence type="ECO:0000313" key="4">
    <source>
        <dbReference type="Proteomes" id="UP000501705"/>
    </source>
</evidence>
<dbReference type="AlphaFoldDB" id="A0A6G9XWQ3"/>
<evidence type="ECO:0008006" key="5">
    <source>
        <dbReference type="Google" id="ProtNLM"/>
    </source>
</evidence>
<keyword evidence="2" id="KW-0732">Signal</keyword>
<accession>A0A6G9XWQ3</accession>
<dbReference type="InterPro" id="IPR006311">
    <property type="entry name" value="TAT_signal"/>
</dbReference>
<feature type="compositionally biased region" description="Low complexity" evidence="1">
    <location>
        <begin position="42"/>
        <end position="67"/>
    </location>
</feature>
<dbReference type="Proteomes" id="UP000501705">
    <property type="component" value="Chromosome"/>
</dbReference>
<reference evidence="3 4" key="1">
    <citation type="journal article" date="2019" name="ACS Chem. Biol.">
        <title>Identification and Mobilization of a Cryptic Antibiotic Biosynthesis Gene Locus from a Human-Pathogenic Nocardia Isolate.</title>
        <authorList>
            <person name="Herisse M."/>
            <person name="Ishida K."/>
            <person name="Porter J.L."/>
            <person name="Howden B."/>
            <person name="Hertweck C."/>
            <person name="Stinear T.P."/>
            <person name="Pidot S.J."/>
        </authorList>
    </citation>
    <scope>NUCLEOTIDE SEQUENCE [LARGE SCALE GENOMIC DNA]</scope>
    <source>
        <strain evidence="3 4">AUSMDU00024985</strain>
    </source>
</reference>
<gene>
    <name evidence="3" type="ORF">F5X71_25905</name>
</gene>
<evidence type="ECO:0000256" key="1">
    <source>
        <dbReference type="SAM" id="MobiDB-lite"/>
    </source>
</evidence>
<proteinExistence type="predicted"/>
<organism evidence="3 4">
    <name type="scientific">Nocardia brasiliensis</name>
    <dbReference type="NCBI Taxonomy" id="37326"/>
    <lineage>
        <taxon>Bacteria</taxon>
        <taxon>Bacillati</taxon>
        <taxon>Actinomycetota</taxon>
        <taxon>Actinomycetes</taxon>
        <taxon>Mycobacteriales</taxon>
        <taxon>Nocardiaceae</taxon>
        <taxon>Nocardia</taxon>
    </lineage>
</organism>
<evidence type="ECO:0000313" key="3">
    <source>
        <dbReference type="EMBL" id="QIS05290.1"/>
    </source>
</evidence>
<protein>
    <recommendedName>
        <fullName evidence="5">Ig-like domain-containing protein</fullName>
    </recommendedName>
</protein>
<evidence type="ECO:0000256" key="2">
    <source>
        <dbReference type="SAM" id="SignalP"/>
    </source>
</evidence>
<dbReference type="PROSITE" id="PS51318">
    <property type="entry name" value="TAT"/>
    <property type="match status" value="1"/>
</dbReference>
<feature type="chain" id="PRO_5026130637" description="Ig-like domain-containing protein" evidence="2">
    <location>
        <begin position="33"/>
        <end position="91"/>
    </location>
</feature>
<sequence length="91" mass="8893">MPNTTVRGALRGTTATLALCAALAGGAATASAQGLPLERATDTTSAPAGTATAPIGEEFTSSGSSTISSSVNAKVTCLLQNTFSASGKWNC</sequence>
<feature type="region of interest" description="Disordered" evidence="1">
    <location>
        <begin position="31"/>
        <end position="67"/>
    </location>
</feature>
<dbReference type="EMBL" id="CP046171">
    <property type="protein sequence ID" value="QIS05290.1"/>
    <property type="molecule type" value="Genomic_DNA"/>
</dbReference>
<name>A0A6G9XWQ3_NOCBR</name>
<dbReference type="RefSeq" id="WP_167464374.1">
    <property type="nucleotide sequence ID" value="NZ_CP046171.1"/>
</dbReference>
<feature type="signal peptide" evidence="2">
    <location>
        <begin position="1"/>
        <end position="32"/>
    </location>
</feature>